<dbReference type="Pfam" id="PF00009">
    <property type="entry name" value="GTP_EFTU"/>
    <property type="match status" value="1"/>
</dbReference>
<dbReference type="InterPro" id="IPR005225">
    <property type="entry name" value="Small_GTP-bd"/>
</dbReference>
<dbReference type="PRINTS" id="PR00315">
    <property type="entry name" value="ELONGATNFCT"/>
</dbReference>
<dbReference type="FunFam" id="3.40.50.300:FF:000514">
    <property type="entry name" value="Ribosome-releasing factor 2, mitochondrial"/>
    <property type="match status" value="1"/>
</dbReference>
<dbReference type="InterPro" id="IPR027417">
    <property type="entry name" value="P-loop_NTPase"/>
</dbReference>
<dbReference type="SUPFAM" id="SSF50447">
    <property type="entry name" value="Translation proteins"/>
    <property type="match status" value="1"/>
</dbReference>
<dbReference type="CDD" id="cd01886">
    <property type="entry name" value="EF-G"/>
    <property type="match status" value="1"/>
</dbReference>
<dbReference type="NCBIfam" id="TIGR00484">
    <property type="entry name" value="EF-G"/>
    <property type="match status" value="1"/>
</dbReference>
<keyword evidence="5 6" id="KW-0342">GTP-binding</keyword>
<dbReference type="PROSITE" id="PS51722">
    <property type="entry name" value="G_TR_2"/>
    <property type="match status" value="1"/>
</dbReference>
<evidence type="ECO:0000256" key="4">
    <source>
        <dbReference type="ARBA" id="ARBA00022917"/>
    </source>
</evidence>
<dbReference type="InterPro" id="IPR005517">
    <property type="entry name" value="Transl_elong_EFG/EF2_IV"/>
</dbReference>
<feature type="binding site" evidence="6">
    <location>
        <begin position="150"/>
        <end position="153"/>
    </location>
    <ligand>
        <name>GTP</name>
        <dbReference type="ChEBI" id="CHEBI:37565"/>
    </ligand>
</feature>
<evidence type="ECO:0000256" key="6">
    <source>
        <dbReference type="HAMAP-Rule" id="MF_00054"/>
    </source>
</evidence>
<keyword evidence="3 6" id="KW-0251">Elongation factor</keyword>
<dbReference type="GO" id="GO:0005525">
    <property type="term" value="F:GTP binding"/>
    <property type="evidence" value="ECO:0007669"/>
    <property type="project" value="UniProtKB-UniRule"/>
</dbReference>
<name>A0A0G1DHL9_9BACT</name>
<dbReference type="InterPro" id="IPR009000">
    <property type="entry name" value="Transl_B-barrel_sf"/>
</dbReference>
<dbReference type="Gene3D" id="2.40.30.10">
    <property type="entry name" value="Translation factors"/>
    <property type="match status" value="1"/>
</dbReference>
<dbReference type="HAMAP" id="MF_00054_B">
    <property type="entry name" value="EF_G_EF_2_B"/>
    <property type="match status" value="1"/>
</dbReference>
<dbReference type="Gene3D" id="3.30.70.870">
    <property type="entry name" value="Elongation Factor G (Translational Gtpase), domain 3"/>
    <property type="match status" value="1"/>
</dbReference>
<sequence length="737" mass="80808">MAITTKTKRDFPLDRIRNIGIIAHIDAGKTTTTERILFYTGRTYKIGDIDEGTTTTDWMEQERERGITIVSAAITTFWTPKEGPFAGQETRVNIIDTPGHVDFTAEVERSLRVLDGGVIVLDSASGVQSQTETVWRQANKYKVPLIAFSNKMDVVGADFLATIKSARDRLGANALAYNLPIGKENDFTGIVDLLTKKAYIWPARNASSTSNASRSDADWQSDAGGEGDQTGALFHETEIPADMVDLVESQREKLVEEISGTDDVLMEKYIGGEEISVEELKKALRKAVINNEIVPVMAGSSLRNKGVQPMLDGVVEFLPSPQDLNEVIGENPRTGEQEIRKADPKEPLSALAFKIQVDPHVGKLTFLRVYSGTLKSGSYLYNSSKQIKERVGRLMLMHANDREEIEEAYAGEIVAAVGLKDTVTGNTTCDESSPIILESISFPEPVISLAIEPKTKSDQEKLGFALARLSEEDPTFRVKTDQDTGQTIISGMGELQLEILVDRMKREFKVEANVGQPQVAYKETITQTATGEGKYIRQTGGRGQYGHCFLRIEPLPRGQGREFVSEIVGGTIPREFIGPIEKGVIEKEDTGILAGYPVTDIKVAVYDGSFHDVDSSEMSFKIAGSLGLSDAAAKAQMVLLEPIMKVEVTTPEEFLGDIIADLSSKRAEIQSTEMRGNARVVLALVPLSEMGGYATAIRSMSQGRATYYMEADHYEEVPKNITEKIVAASGFTGRVEH</sequence>
<proteinExistence type="inferred from homology"/>
<dbReference type="Pfam" id="PF00679">
    <property type="entry name" value="EFG_C"/>
    <property type="match status" value="1"/>
</dbReference>
<dbReference type="InterPro" id="IPR035647">
    <property type="entry name" value="EFG_III/V"/>
</dbReference>
<dbReference type="InterPro" id="IPR053905">
    <property type="entry name" value="EF-G-like_DII"/>
</dbReference>
<comment type="subcellular location">
    <subcellularLocation>
        <location evidence="6">Cytoplasm</location>
    </subcellularLocation>
</comment>
<feature type="binding site" evidence="6">
    <location>
        <begin position="96"/>
        <end position="100"/>
    </location>
    <ligand>
        <name>GTP</name>
        <dbReference type="ChEBI" id="CHEBI:37565"/>
    </ligand>
</feature>
<dbReference type="InterPro" id="IPR047872">
    <property type="entry name" value="EFG_IV"/>
</dbReference>
<dbReference type="NCBIfam" id="NF009381">
    <property type="entry name" value="PRK12740.1-5"/>
    <property type="match status" value="1"/>
</dbReference>
<dbReference type="SMART" id="SM00889">
    <property type="entry name" value="EFG_IV"/>
    <property type="match status" value="1"/>
</dbReference>
<evidence type="ECO:0000256" key="8">
    <source>
        <dbReference type="SAM" id="MobiDB-lite"/>
    </source>
</evidence>
<dbReference type="AlphaFoldDB" id="A0A0G1DHL9"/>
<protein>
    <recommendedName>
        <fullName evidence="6 7">Elongation factor G</fullName>
        <shortName evidence="6">EF-G</shortName>
    </recommendedName>
</protein>
<dbReference type="Gene3D" id="3.30.70.240">
    <property type="match status" value="1"/>
</dbReference>
<feature type="region of interest" description="Disordered" evidence="8">
    <location>
        <begin position="207"/>
        <end position="228"/>
    </location>
</feature>
<dbReference type="GO" id="GO:0032790">
    <property type="term" value="P:ribosome disassembly"/>
    <property type="evidence" value="ECO:0007669"/>
    <property type="project" value="TreeGrafter"/>
</dbReference>
<dbReference type="FunFam" id="2.40.30.10:FF:000006">
    <property type="entry name" value="Elongation factor G"/>
    <property type="match status" value="1"/>
</dbReference>
<dbReference type="SMART" id="SM00838">
    <property type="entry name" value="EFG_C"/>
    <property type="match status" value="1"/>
</dbReference>
<dbReference type="InterPro" id="IPR000640">
    <property type="entry name" value="EFG_V-like"/>
</dbReference>
<dbReference type="GO" id="GO:0005737">
    <property type="term" value="C:cytoplasm"/>
    <property type="evidence" value="ECO:0007669"/>
    <property type="project" value="UniProtKB-SubCell"/>
</dbReference>
<dbReference type="Gene3D" id="3.40.50.300">
    <property type="entry name" value="P-loop containing nucleotide triphosphate hydrolases"/>
    <property type="match status" value="1"/>
</dbReference>
<comment type="caution">
    <text evidence="10">The sequence shown here is derived from an EMBL/GenBank/DDBJ whole genome shotgun (WGS) entry which is preliminary data.</text>
</comment>
<dbReference type="InterPro" id="IPR014721">
    <property type="entry name" value="Ribsml_uS5_D2-typ_fold_subgr"/>
</dbReference>
<reference evidence="10 11" key="1">
    <citation type="journal article" date="2015" name="Nature">
        <title>rRNA introns, odd ribosomes, and small enigmatic genomes across a large radiation of phyla.</title>
        <authorList>
            <person name="Brown C.T."/>
            <person name="Hug L.A."/>
            <person name="Thomas B.C."/>
            <person name="Sharon I."/>
            <person name="Castelle C.J."/>
            <person name="Singh A."/>
            <person name="Wilkins M.J."/>
            <person name="Williams K.H."/>
            <person name="Banfield J.F."/>
        </authorList>
    </citation>
    <scope>NUCLEOTIDE SEQUENCE [LARGE SCALE GENOMIC DNA]</scope>
</reference>
<keyword evidence="6" id="KW-0963">Cytoplasm</keyword>
<dbReference type="CDD" id="cd03713">
    <property type="entry name" value="EFG_mtEFG_C"/>
    <property type="match status" value="1"/>
</dbReference>
<evidence type="ECO:0000313" key="10">
    <source>
        <dbReference type="EMBL" id="KKS70301.1"/>
    </source>
</evidence>
<dbReference type="InterPro" id="IPR035649">
    <property type="entry name" value="EFG_V"/>
</dbReference>
<evidence type="ECO:0000256" key="1">
    <source>
        <dbReference type="ARBA" id="ARBA00005870"/>
    </source>
</evidence>
<dbReference type="InterPro" id="IPR004540">
    <property type="entry name" value="Transl_elong_EFG/EF2"/>
</dbReference>
<accession>A0A0G1DHL9</accession>
<keyword evidence="2 6" id="KW-0547">Nucleotide-binding</keyword>
<dbReference type="SUPFAM" id="SSF54980">
    <property type="entry name" value="EF-G C-terminal domain-like"/>
    <property type="match status" value="2"/>
</dbReference>
<dbReference type="FunFam" id="3.30.70.870:FF:000001">
    <property type="entry name" value="Elongation factor G"/>
    <property type="match status" value="1"/>
</dbReference>
<dbReference type="CDD" id="cd04088">
    <property type="entry name" value="EFG_mtEFG_II"/>
    <property type="match status" value="1"/>
</dbReference>
<dbReference type="CDD" id="cd01434">
    <property type="entry name" value="EFG_mtEFG1_IV"/>
    <property type="match status" value="1"/>
</dbReference>
<dbReference type="InterPro" id="IPR020568">
    <property type="entry name" value="Ribosomal_Su5_D2-typ_SF"/>
</dbReference>
<dbReference type="FunFam" id="3.30.230.10:FF:000003">
    <property type="entry name" value="Elongation factor G"/>
    <property type="match status" value="1"/>
</dbReference>
<evidence type="ECO:0000256" key="3">
    <source>
        <dbReference type="ARBA" id="ARBA00022768"/>
    </source>
</evidence>
<feature type="domain" description="Tr-type G" evidence="9">
    <location>
        <begin position="14"/>
        <end position="322"/>
    </location>
</feature>
<keyword evidence="4 6" id="KW-0648">Protein biosynthesis</keyword>
<dbReference type="FunFam" id="3.30.70.240:FF:000001">
    <property type="entry name" value="Elongation factor G"/>
    <property type="match status" value="1"/>
</dbReference>
<dbReference type="Pfam" id="PF03764">
    <property type="entry name" value="EFG_IV"/>
    <property type="match status" value="1"/>
</dbReference>
<dbReference type="Pfam" id="PF22042">
    <property type="entry name" value="EF-G_D2"/>
    <property type="match status" value="1"/>
</dbReference>
<dbReference type="PROSITE" id="PS00301">
    <property type="entry name" value="G_TR_1"/>
    <property type="match status" value="1"/>
</dbReference>
<dbReference type="PANTHER" id="PTHR43261:SF1">
    <property type="entry name" value="RIBOSOME-RELEASING FACTOR 2, MITOCHONDRIAL"/>
    <property type="match status" value="1"/>
</dbReference>
<dbReference type="PANTHER" id="PTHR43261">
    <property type="entry name" value="TRANSLATION ELONGATION FACTOR G-RELATED"/>
    <property type="match status" value="1"/>
</dbReference>
<evidence type="ECO:0000256" key="5">
    <source>
        <dbReference type="ARBA" id="ARBA00023134"/>
    </source>
</evidence>
<dbReference type="Proteomes" id="UP000034785">
    <property type="component" value="Unassembled WGS sequence"/>
</dbReference>
<dbReference type="Gene3D" id="3.30.230.10">
    <property type="match status" value="1"/>
</dbReference>
<dbReference type="SUPFAM" id="SSF52540">
    <property type="entry name" value="P-loop containing nucleoside triphosphate hydrolases"/>
    <property type="match status" value="1"/>
</dbReference>
<dbReference type="NCBIfam" id="TIGR00231">
    <property type="entry name" value="small_GTP"/>
    <property type="match status" value="1"/>
</dbReference>
<dbReference type="CDD" id="cd16262">
    <property type="entry name" value="EFG_III"/>
    <property type="match status" value="1"/>
</dbReference>
<comment type="similarity">
    <text evidence="1 6">Belongs to the TRAFAC class translation factor GTPase superfamily. Classic translation factor GTPase family. EF-G/EF-2 subfamily.</text>
</comment>
<dbReference type="InterPro" id="IPR009022">
    <property type="entry name" value="EFG_III"/>
</dbReference>
<evidence type="ECO:0000259" key="9">
    <source>
        <dbReference type="PROSITE" id="PS51722"/>
    </source>
</evidence>
<evidence type="ECO:0000313" key="11">
    <source>
        <dbReference type="Proteomes" id="UP000034785"/>
    </source>
</evidence>
<comment type="function">
    <text evidence="6">Catalyzes the GTP-dependent ribosomal translocation step during translation elongation. During this step, the ribosome changes from the pre-translocational (PRE) to the post-translocational (POST) state as the newly formed A-site-bound peptidyl-tRNA and P-site-bound deacylated tRNA move to the P and E sites, respectively. Catalyzes the coordinated movement of the two tRNA molecules, the mRNA and conformational changes in the ribosome.</text>
</comment>
<dbReference type="InterPro" id="IPR041095">
    <property type="entry name" value="EFG_II"/>
</dbReference>
<dbReference type="SUPFAM" id="SSF54211">
    <property type="entry name" value="Ribosomal protein S5 domain 2-like"/>
    <property type="match status" value="1"/>
</dbReference>
<dbReference type="InterPro" id="IPR031157">
    <property type="entry name" value="G_TR_CS"/>
</dbReference>
<organism evidence="10 11">
    <name type="scientific">Candidatus Daviesbacteria bacterium GW2011_GWA2_42_7</name>
    <dbReference type="NCBI Taxonomy" id="1618425"/>
    <lineage>
        <taxon>Bacteria</taxon>
        <taxon>Candidatus Daviesiibacteriota</taxon>
    </lineage>
</organism>
<dbReference type="Pfam" id="PF14492">
    <property type="entry name" value="EFG_III"/>
    <property type="match status" value="1"/>
</dbReference>
<gene>
    <name evidence="6" type="primary">fusA</name>
    <name evidence="10" type="ORF">UV41_C0028G0006</name>
</gene>
<dbReference type="GO" id="GO:0003924">
    <property type="term" value="F:GTPase activity"/>
    <property type="evidence" value="ECO:0007669"/>
    <property type="project" value="InterPro"/>
</dbReference>
<evidence type="ECO:0000256" key="7">
    <source>
        <dbReference type="NCBIfam" id="TIGR00484"/>
    </source>
</evidence>
<dbReference type="InterPro" id="IPR000795">
    <property type="entry name" value="T_Tr_GTP-bd_dom"/>
</dbReference>
<feature type="binding site" evidence="6">
    <location>
        <begin position="23"/>
        <end position="30"/>
    </location>
    <ligand>
        <name>GTP</name>
        <dbReference type="ChEBI" id="CHEBI:37565"/>
    </ligand>
</feature>
<dbReference type="EMBL" id="LCEJ01000028">
    <property type="protein sequence ID" value="KKS70301.1"/>
    <property type="molecule type" value="Genomic_DNA"/>
</dbReference>
<dbReference type="GO" id="GO:0003746">
    <property type="term" value="F:translation elongation factor activity"/>
    <property type="evidence" value="ECO:0007669"/>
    <property type="project" value="UniProtKB-UniRule"/>
</dbReference>
<dbReference type="PATRIC" id="fig|1618425.3.peg.502"/>
<evidence type="ECO:0000256" key="2">
    <source>
        <dbReference type="ARBA" id="ARBA00022741"/>
    </source>
</evidence>